<dbReference type="PROSITE" id="PS51257">
    <property type="entry name" value="PROKAR_LIPOPROTEIN"/>
    <property type="match status" value="1"/>
</dbReference>
<protein>
    <recommendedName>
        <fullName evidence="2">DUF5036 domain-containing protein</fullName>
    </recommendedName>
</protein>
<evidence type="ECO:0000313" key="1">
    <source>
        <dbReference type="EMBL" id="CRY94311.1"/>
    </source>
</evidence>
<dbReference type="InterPro" id="IPR032217">
    <property type="entry name" value="DUF5036"/>
</dbReference>
<accession>A0A0H5PX52</accession>
<reference evidence="1" key="1">
    <citation type="submission" date="2015-06" db="EMBL/GenBank/DDBJ databases">
        <authorList>
            <person name="Joergensen T."/>
        </authorList>
    </citation>
    <scope>NUCLEOTIDE SEQUENCE</scope>
    <source>
        <strain evidence="1">RGRH0230</strain>
    </source>
</reference>
<dbReference type="AlphaFoldDB" id="A0A0H5PX52"/>
<name>A0A0H5PX52_9ZZZZ</name>
<organism evidence="1">
    <name type="scientific">uncultured prokaryote</name>
    <dbReference type="NCBI Taxonomy" id="198431"/>
    <lineage>
        <taxon>unclassified sequences</taxon>
        <taxon>environmental samples</taxon>
    </lineage>
</organism>
<dbReference type="EMBL" id="LN852903">
    <property type="protein sequence ID" value="CRY94311.1"/>
    <property type="molecule type" value="Genomic_DNA"/>
</dbReference>
<proteinExistence type="predicted"/>
<dbReference type="Pfam" id="PF16439">
    <property type="entry name" value="DUF5036"/>
    <property type="match status" value="1"/>
</dbReference>
<reference evidence="1" key="2">
    <citation type="submission" date="2015-07" db="EMBL/GenBank/DDBJ databases">
        <title>Plasmids, circular viruses and viroids from rat gut.</title>
        <authorList>
            <person name="Jorgensen T.J."/>
            <person name="Hansen M.A."/>
            <person name="Xu Z."/>
            <person name="Tabak M.A."/>
            <person name="Sorensen S.J."/>
            <person name="Hansen L.H."/>
        </authorList>
    </citation>
    <scope>NUCLEOTIDE SEQUENCE</scope>
    <source>
        <strain evidence="1">RGRH0230</strain>
    </source>
</reference>
<sequence length="242" mass="27232">MNKLLITLFSFLAIAVVSCSDDDEPKMPTNAIALNMMIGDSETTIGGSDVFINASNNFTSYDCGIADLGRKGGFNQNPNLSQLAQEIAVTPGNFYQIVLANKVQTVAGDRALPINTNYYNVYVDSWIYDKDKDIAGAKISYTECFPEVKQLPEWDSHFSGTHQNDGYGKERATFTFSKGCHIDKNVDAYFTDGYNNLTDELEFEIKENQIVITYPYLTSHQPDVRLLIRYESVYTRVLLDFE</sequence>
<evidence type="ECO:0008006" key="2">
    <source>
        <dbReference type="Google" id="ProtNLM"/>
    </source>
</evidence>